<evidence type="ECO:0000313" key="2">
    <source>
        <dbReference type="EMBL" id="RHJ85848.1"/>
    </source>
</evidence>
<evidence type="ECO:0000259" key="1">
    <source>
        <dbReference type="Pfam" id="PF03551"/>
    </source>
</evidence>
<dbReference type="Gene3D" id="1.10.10.10">
    <property type="entry name" value="Winged helix-like DNA-binding domain superfamily/Winged helix DNA-binding domain"/>
    <property type="match status" value="1"/>
</dbReference>
<gene>
    <name evidence="2" type="ORF">DW099_13450</name>
</gene>
<dbReference type="InterPro" id="IPR036390">
    <property type="entry name" value="WH_DNA-bd_sf"/>
</dbReference>
<keyword evidence="3" id="KW-1185">Reference proteome</keyword>
<evidence type="ECO:0000313" key="3">
    <source>
        <dbReference type="Proteomes" id="UP000284841"/>
    </source>
</evidence>
<dbReference type="Proteomes" id="UP000284841">
    <property type="component" value="Unassembled WGS sequence"/>
</dbReference>
<dbReference type="RefSeq" id="WP_118336030.1">
    <property type="nucleotide sequence ID" value="NZ_AP025567.1"/>
</dbReference>
<dbReference type="EMBL" id="QRMS01000004">
    <property type="protein sequence ID" value="RHJ85848.1"/>
    <property type="molecule type" value="Genomic_DNA"/>
</dbReference>
<reference evidence="2 3" key="1">
    <citation type="submission" date="2018-08" db="EMBL/GenBank/DDBJ databases">
        <title>A genome reference for cultivated species of the human gut microbiota.</title>
        <authorList>
            <person name="Zou Y."/>
            <person name="Xue W."/>
            <person name="Luo G."/>
        </authorList>
    </citation>
    <scope>NUCLEOTIDE SEQUENCE [LARGE SCALE GENOMIC DNA]</scope>
    <source>
        <strain evidence="2 3">AM07-24</strain>
    </source>
</reference>
<name>A0A415DYB7_9FIRM</name>
<sequence>MTINYTILGLLESGDRSGYDLKKVMQELDFLPWSGNNNQIYKALVFLLEEGLVENRTAHRDDGPSKKIYSITQLGKETLHSWAKETQPQLPEYKKLFLAQLAFAESEAVELLETYEILLKEQLAYHEEKLKRQFGFPKRNERESYIWQMLYQNLLDSYQCELTWADKMKEGLVKFHEDKSDK</sequence>
<protein>
    <submittedName>
        <fullName evidence="2">PadR family transcriptional regulator</fullName>
    </submittedName>
</protein>
<organism evidence="2 3">
    <name type="scientific">Emergencia timonensis</name>
    <dbReference type="NCBI Taxonomy" id="1776384"/>
    <lineage>
        <taxon>Bacteria</taxon>
        <taxon>Bacillati</taxon>
        <taxon>Bacillota</taxon>
        <taxon>Clostridia</taxon>
        <taxon>Peptostreptococcales</taxon>
        <taxon>Anaerovoracaceae</taxon>
        <taxon>Emergencia</taxon>
    </lineage>
</organism>
<dbReference type="PANTHER" id="PTHR43252">
    <property type="entry name" value="TRANSCRIPTIONAL REGULATOR YQJI"/>
    <property type="match status" value="1"/>
</dbReference>
<dbReference type="InterPro" id="IPR036388">
    <property type="entry name" value="WH-like_DNA-bd_sf"/>
</dbReference>
<dbReference type="AlphaFoldDB" id="A0A415DYB7"/>
<comment type="caution">
    <text evidence="2">The sequence shown here is derived from an EMBL/GenBank/DDBJ whole genome shotgun (WGS) entry which is preliminary data.</text>
</comment>
<dbReference type="Pfam" id="PF03551">
    <property type="entry name" value="PadR"/>
    <property type="match status" value="1"/>
</dbReference>
<dbReference type="SUPFAM" id="SSF46785">
    <property type="entry name" value="Winged helix' DNA-binding domain"/>
    <property type="match status" value="1"/>
</dbReference>
<accession>A0A415DYB7</accession>
<dbReference type="OrthoDB" id="8595425at2"/>
<feature type="domain" description="Transcription regulator PadR N-terminal" evidence="1">
    <location>
        <begin position="7"/>
        <end position="80"/>
    </location>
</feature>
<dbReference type="STRING" id="1776384.GCA_900086585_02068"/>
<dbReference type="PANTHER" id="PTHR43252:SF6">
    <property type="entry name" value="NEGATIVE TRANSCRIPTION REGULATOR PADR"/>
    <property type="match status" value="1"/>
</dbReference>
<proteinExistence type="predicted"/>
<dbReference type="InterPro" id="IPR005149">
    <property type="entry name" value="Tscrpt_reg_PadR_N"/>
</dbReference>